<feature type="transmembrane region" description="Helical" evidence="6">
    <location>
        <begin position="513"/>
        <end position="531"/>
    </location>
</feature>
<evidence type="ECO:0000313" key="9">
    <source>
        <dbReference type="EMBL" id="RCH55991.1"/>
    </source>
</evidence>
<keyword evidence="3 6" id="KW-0812">Transmembrane</keyword>
<evidence type="ECO:0000313" key="10">
    <source>
        <dbReference type="Proteomes" id="UP000253209"/>
    </source>
</evidence>
<gene>
    <name evidence="9" type="ORF">DJ568_04380</name>
</gene>
<feature type="transmembrane region" description="Helical" evidence="6">
    <location>
        <begin position="487"/>
        <end position="507"/>
    </location>
</feature>
<dbReference type="PANTHER" id="PTHR30619">
    <property type="entry name" value="DNA INTERNALIZATION/COMPETENCE PROTEIN COMEC/REC2"/>
    <property type="match status" value="1"/>
</dbReference>
<keyword evidence="5 6" id="KW-0472">Membrane</keyword>
<evidence type="ECO:0000256" key="5">
    <source>
        <dbReference type="ARBA" id="ARBA00023136"/>
    </source>
</evidence>
<dbReference type="EMBL" id="QGDC01000002">
    <property type="protein sequence ID" value="RCH55991.1"/>
    <property type="molecule type" value="Genomic_DNA"/>
</dbReference>
<evidence type="ECO:0000256" key="4">
    <source>
        <dbReference type="ARBA" id="ARBA00022989"/>
    </source>
</evidence>
<feature type="transmembrane region" description="Helical" evidence="6">
    <location>
        <begin position="264"/>
        <end position="286"/>
    </location>
</feature>
<feature type="transmembrane region" description="Helical" evidence="6">
    <location>
        <begin position="365"/>
        <end position="382"/>
    </location>
</feature>
<dbReference type="InterPro" id="IPR004477">
    <property type="entry name" value="ComEC_N"/>
</dbReference>
<feature type="transmembrane region" description="Helical" evidence="6">
    <location>
        <begin position="422"/>
        <end position="447"/>
    </location>
</feature>
<reference evidence="9 10" key="1">
    <citation type="submission" date="2018-05" db="EMBL/GenBank/DDBJ databases">
        <title>Mucilaginibacter hurinus sp. nov., isolated from briquette warehouse soil.</title>
        <authorList>
            <person name="Choi L."/>
        </authorList>
    </citation>
    <scope>NUCLEOTIDE SEQUENCE [LARGE SCALE GENOMIC DNA]</scope>
    <source>
        <strain evidence="9 10">ZR32</strain>
    </source>
</reference>
<feature type="transmembrane region" description="Helical" evidence="6">
    <location>
        <begin position="394"/>
        <end position="416"/>
    </location>
</feature>
<evidence type="ECO:0000256" key="1">
    <source>
        <dbReference type="ARBA" id="ARBA00004651"/>
    </source>
</evidence>
<dbReference type="AlphaFoldDB" id="A0A367GT72"/>
<proteinExistence type="predicted"/>
<dbReference type="Proteomes" id="UP000253209">
    <property type="component" value="Unassembled WGS sequence"/>
</dbReference>
<keyword evidence="4 6" id="KW-1133">Transmembrane helix</keyword>
<organism evidence="9 10">
    <name type="scientific">Mucilaginibacter hurinus</name>
    <dbReference type="NCBI Taxonomy" id="2201324"/>
    <lineage>
        <taxon>Bacteria</taxon>
        <taxon>Pseudomonadati</taxon>
        <taxon>Bacteroidota</taxon>
        <taxon>Sphingobacteriia</taxon>
        <taxon>Sphingobacteriales</taxon>
        <taxon>Sphingobacteriaceae</taxon>
        <taxon>Mucilaginibacter</taxon>
    </lineage>
</organism>
<feature type="transmembrane region" description="Helical" evidence="6">
    <location>
        <begin position="6"/>
        <end position="26"/>
    </location>
</feature>
<evidence type="ECO:0008006" key="11">
    <source>
        <dbReference type="Google" id="ProtNLM"/>
    </source>
</evidence>
<feature type="domain" description="ComEC/Rec2-related protein" evidence="7">
    <location>
        <begin position="240"/>
        <end position="509"/>
    </location>
</feature>
<feature type="transmembrane region" description="Helical" evidence="6">
    <location>
        <begin position="341"/>
        <end position="359"/>
    </location>
</feature>
<dbReference type="GO" id="GO:0005886">
    <property type="term" value="C:plasma membrane"/>
    <property type="evidence" value="ECO:0007669"/>
    <property type="project" value="UniProtKB-SubCell"/>
</dbReference>
<feature type="transmembrane region" description="Helical" evidence="6">
    <location>
        <begin position="38"/>
        <end position="59"/>
    </location>
</feature>
<feature type="domain" description="DUF4131" evidence="8">
    <location>
        <begin position="37"/>
        <end position="197"/>
    </location>
</feature>
<dbReference type="RefSeq" id="WP_114004028.1">
    <property type="nucleotide sequence ID" value="NZ_QGDC01000002.1"/>
</dbReference>
<protein>
    <recommendedName>
        <fullName evidence="11">ComEC family competence protein</fullName>
    </recommendedName>
</protein>
<dbReference type="OrthoDB" id="9761531at2"/>
<name>A0A367GT72_9SPHI</name>
<comment type="caution">
    <text evidence="9">The sequence shown here is derived from an EMBL/GenBank/DDBJ whole genome shotgun (WGS) entry which is preliminary data.</text>
</comment>
<dbReference type="Pfam" id="PF13567">
    <property type="entry name" value="DUF4131"/>
    <property type="match status" value="1"/>
</dbReference>
<evidence type="ECO:0000256" key="6">
    <source>
        <dbReference type="SAM" id="Phobius"/>
    </source>
</evidence>
<sequence>MNIYHRGAIPFVLFLIPYLAGIFAGGSLFEPTKTLAPLYWVLIILTSTFVLLNVFYKSWTYKVKWLGGLIIITTLFISGIINTIQSKDIRLKDHFSQYHGKYLVVKVTNEPAWKNDGLKFTATVEQSINGSARRNTVGNLLITIKDDAARDIYYGDVLLIRAKYYEVDPPLNPAEFNYQKYLFNKNIYHQAYLYPRQHTLLIKAAGNRFVTQALRLRQRLVNKLKANMYHTDAAAVASTLILGYKAELSNDVLQAYSKTGTIHVLSVSGAHVGLVYLVLTFILSFLNRFKHGKVVRAAIIIALVWFYALLTGFSPPVCRAAVMLTLIVGGNTYYRHISSLNILAFSAFIMLLFDPLLIYDVGFQLSYLAVGGLIVLQPLIYNRIKIKDRWLNRLWLVSSASIAAQIITLPLSAYYFHQIPVYFLVSNLFIILPSAIILCGGILYLFLPQGIVIDKWLAYLLEQTILFTNNTLSIIERAPMASINKVWLTKVEYLLLYGIIISCFIVFHKRNRLMTGVAAGLLIWFLASIIVKAYNASKSNEIVFLSLRKEWGIIFKQGTKAVVLTTLSPDNKAYSYSVQPYLDSSNIKSLTVAKISDDIATPFLRKKGNIIRFNEHTIIVLDKNPELKKEIKAAHGLIFVTESVNPEVLAALANKKPTLVLDGSISFNNAIMIEKQAKLLNINYKILKGNKAFIVTSNK</sequence>
<accession>A0A367GT72</accession>
<dbReference type="NCBIfam" id="TIGR00360">
    <property type="entry name" value="ComEC_N-term"/>
    <property type="match status" value="1"/>
</dbReference>
<dbReference type="InterPro" id="IPR025405">
    <property type="entry name" value="DUF4131"/>
</dbReference>
<keyword evidence="10" id="KW-1185">Reference proteome</keyword>
<feature type="transmembrane region" description="Helical" evidence="6">
    <location>
        <begin position="65"/>
        <end position="84"/>
    </location>
</feature>
<evidence type="ECO:0000259" key="8">
    <source>
        <dbReference type="Pfam" id="PF13567"/>
    </source>
</evidence>
<evidence type="ECO:0000256" key="3">
    <source>
        <dbReference type="ARBA" id="ARBA00022692"/>
    </source>
</evidence>
<evidence type="ECO:0000256" key="2">
    <source>
        <dbReference type="ARBA" id="ARBA00022475"/>
    </source>
</evidence>
<evidence type="ECO:0000259" key="7">
    <source>
        <dbReference type="Pfam" id="PF03772"/>
    </source>
</evidence>
<comment type="subcellular location">
    <subcellularLocation>
        <location evidence="1">Cell membrane</location>
        <topology evidence="1">Multi-pass membrane protein</topology>
    </subcellularLocation>
</comment>
<dbReference type="InterPro" id="IPR052159">
    <property type="entry name" value="Competence_DNA_uptake"/>
</dbReference>
<dbReference type="Pfam" id="PF03772">
    <property type="entry name" value="Competence"/>
    <property type="match status" value="1"/>
</dbReference>
<feature type="transmembrane region" description="Helical" evidence="6">
    <location>
        <begin position="316"/>
        <end position="334"/>
    </location>
</feature>
<feature type="transmembrane region" description="Helical" evidence="6">
    <location>
        <begin position="293"/>
        <end position="310"/>
    </location>
</feature>
<dbReference type="PANTHER" id="PTHR30619:SF1">
    <property type="entry name" value="RECOMBINATION PROTEIN 2"/>
    <property type="match status" value="1"/>
</dbReference>
<keyword evidence="2" id="KW-1003">Cell membrane</keyword>